<keyword evidence="1" id="KW-0732">Signal</keyword>
<evidence type="ECO:0000313" key="2">
    <source>
        <dbReference type="EMBL" id="CAL5021184.1"/>
    </source>
</evidence>
<dbReference type="Proteomes" id="UP001497457">
    <property type="component" value="Chromosome 3rd"/>
</dbReference>
<dbReference type="AlphaFoldDB" id="A0ABC9CJP8"/>
<gene>
    <name evidence="2" type="ORF">URODEC1_LOCUS75824</name>
</gene>
<keyword evidence="3" id="KW-1185">Reference proteome</keyword>
<feature type="signal peptide" evidence="1">
    <location>
        <begin position="1"/>
        <end position="21"/>
    </location>
</feature>
<sequence length="90" mass="9078">MASKALLLLALLASAAVLATAAASQQTRHDGNTAEKMVGDAAGVKDDGGGSGSGDQYGHGCEYGCCHRVYHGGCTKCCPPDAGRRPTVKN</sequence>
<dbReference type="EMBL" id="OZ075113">
    <property type="protein sequence ID" value="CAL5021184.1"/>
    <property type="molecule type" value="Genomic_DNA"/>
</dbReference>
<evidence type="ECO:0000256" key="1">
    <source>
        <dbReference type="SAM" id="SignalP"/>
    </source>
</evidence>
<name>A0ABC9CJP8_9POAL</name>
<accession>A0ABC9CJP8</accession>
<organism evidence="2 3">
    <name type="scientific">Urochloa decumbens</name>
    <dbReference type="NCBI Taxonomy" id="240449"/>
    <lineage>
        <taxon>Eukaryota</taxon>
        <taxon>Viridiplantae</taxon>
        <taxon>Streptophyta</taxon>
        <taxon>Embryophyta</taxon>
        <taxon>Tracheophyta</taxon>
        <taxon>Spermatophyta</taxon>
        <taxon>Magnoliopsida</taxon>
        <taxon>Liliopsida</taxon>
        <taxon>Poales</taxon>
        <taxon>Poaceae</taxon>
        <taxon>PACMAD clade</taxon>
        <taxon>Panicoideae</taxon>
        <taxon>Panicodae</taxon>
        <taxon>Paniceae</taxon>
        <taxon>Melinidinae</taxon>
        <taxon>Urochloa</taxon>
    </lineage>
</organism>
<proteinExistence type="predicted"/>
<reference evidence="2 3" key="2">
    <citation type="submission" date="2024-10" db="EMBL/GenBank/DDBJ databases">
        <authorList>
            <person name="Ryan C."/>
        </authorList>
    </citation>
    <scope>NUCLEOTIDE SEQUENCE [LARGE SCALE GENOMIC DNA]</scope>
</reference>
<reference evidence="3" key="1">
    <citation type="submission" date="2024-06" db="EMBL/GenBank/DDBJ databases">
        <authorList>
            <person name="Ryan C."/>
        </authorList>
    </citation>
    <scope>NUCLEOTIDE SEQUENCE [LARGE SCALE GENOMIC DNA]</scope>
</reference>
<protein>
    <submittedName>
        <fullName evidence="2">Uncharacterized protein</fullName>
    </submittedName>
</protein>
<feature type="chain" id="PRO_5044878894" evidence="1">
    <location>
        <begin position="22"/>
        <end position="90"/>
    </location>
</feature>
<evidence type="ECO:0000313" key="3">
    <source>
        <dbReference type="Proteomes" id="UP001497457"/>
    </source>
</evidence>